<proteinExistence type="predicted"/>
<dbReference type="EMBL" id="AP027732">
    <property type="protein sequence ID" value="BDZ49553.1"/>
    <property type="molecule type" value="Genomic_DNA"/>
</dbReference>
<accession>A0ABM8GMB0</accession>
<evidence type="ECO:0000313" key="2">
    <source>
        <dbReference type="Proteomes" id="UP001321486"/>
    </source>
</evidence>
<evidence type="ECO:0000313" key="1">
    <source>
        <dbReference type="EMBL" id="BDZ49553.1"/>
    </source>
</evidence>
<gene>
    <name evidence="1" type="ORF">GCM10025867_17940</name>
</gene>
<dbReference type="Proteomes" id="UP001321486">
    <property type="component" value="Chromosome"/>
</dbReference>
<sequence>MRELGDAEVAAPLDIGDDVEPDPVAAEVLQRRELPRGEVRGYTPALMVGATPM</sequence>
<organism evidence="1 2">
    <name type="scientific">Frondihabitans sucicola</name>
    <dbReference type="NCBI Taxonomy" id="1268041"/>
    <lineage>
        <taxon>Bacteria</taxon>
        <taxon>Bacillati</taxon>
        <taxon>Actinomycetota</taxon>
        <taxon>Actinomycetes</taxon>
        <taxon>Micrococcales</taxon>
        <taxon>Microbacteriaceae</taxon>
        <taxon>Frondihabitans</taxon>
    </lineage>
</organism>
<protein>
    <submittedName>
        <fullName evidence="1">Uncharacterized protein</fullName>
    </submittedName>
</protein>
<name>A0ABM8GMB0_9MICO</name>
<reference evidence="2" key="1">
    <citation type="journal article" date="2019" name="Int. J. Syst. Evol. Microbiol.">
        <title>The Global Catalogue of Microorganisms (GCM) 10K type strain sequencing project: providing services to taxonomists for standard genome sequencing and annotation.</title>
        <authorList>
            <consortium name="The Broad Institute Genomics Platform"/>
            <consortium name="The Broad Institute Genome Sequencing Center for Infectious Disease"/>
            <person name="Wu L."/>
            <person name="Ma J."/>
        </authorList>
    </citation>
    <scope>NUCLEOTIDE SEQUENCE [LARGE SCALE GENOMIC DNA]</scope>
    <source>
        <strain evidence="2">NBRC 108728</strain>
    </source>
</reference>
<keyword evidence="2" id="KW-1185">Reference proteome</keyword>